<evidence type="ECO:0000256" key="7">
    <source>
        <dbReference type="ARBA" id="ARBA00023055"/>
    </source>
</evidence>
<keyword evidence="8 10" id="KW-0443">Lipid metabolism</keyword>
<dbReference type="EMBL" id="JBBPDW010000018">
    <property type="protein sequence ID" value="KAK7545252.1"/>
    <property type="molecule type" value="Genomic_DNA"/>
</dbReference>
<evidence type="ECO:0000313" key="12">
    <source>
        <dbReference type="EMBL" id="KAK7545252.1"/>
    </source>
</evidence>
<comment type="subcellular location">
    <subcellularLocation>
        <location evidence="1 10">Endoplasmic reticulum membrane</location>
        <topology evidence="1 10">Multi-pass membrane protein</topology>
    </subcellularLocation>
    <subcellularLocation>
        <location evidence="10">Golgi apparatus membrane</location>
        <topology evidence="10">Multi-pass membrane protein</topology>
    </subcellularLocation>
</comment>
<feature type="compositionally biased region" description="Basic residues" evidence="11">
    <location>
        <begin position="259"/>
        <end position="268"/>
    </location>
</feature>
<evidence type="ECO:0000256" key="10">
    <source>
        <dbReference type="RuleBase" id="RU368065"/>
    </source>
</evidence>
<keyword evidence="13" id="KW-1185">Reference proteome</keyword>
<keyword evidence="5 10" id="KW-0256">Endoplasmic reticulum</keyword>
<organism evidence="12 13">
    <name type="scientific">Phyllosticta citricarpa</name>
    <dbReference type="NCBI Taxonomy" id="55181"/>
    <lineage>
        <taxon>Eukaryota</taxon>
        <taxon>Fungi</taxon>
        <taxon>Dikarya</taxon>
        <taxon>Ascomycota</taxon>
        <taxon>Pezizomycotina</taxon>
        <taxon>Dothideomycetes</taxon>
        <taxon>Dothideomycetes incertae sedis</taxon>
        <taxon>Botryosphaeriales</taxon>
        <taxon>Phyllostictaceae</taxon>
        <taxon>Phyllosticta</taxon>
    </lineage>
</organism>
<comment type="caution">
    <text evidence="12">The sequence shown here is derived from an EMBL/GenBank/DDBJ whole genome shotgun (WGS) entry which is preliminary data.</text>
</comment>
<feature type="region of interest" description="Disordered" evidence="11">
    <location>
        <begin position="225"/>
        <end position="282"/>
    </location>
</feature>
<keyword evidence="6" id="KW-1133">Transmembrane helix</keyword>
<evidence type="ECO:0000256" key="2">
    <source>
        <dbReference type="ARBA" id="ARBA00009187"/>
    </source>
</evidence>
<evidence type="ECO:0000256" key="6">
    <source>
        <dbReference type="ARBA" id="ARBA00022989"/>
    </source>
</evidence>
<gene>
    <name evidence="12" type="ORF">IWX46DRAFT_601817</name>
</gene>
<evidence type="ECO:0000256" key="11">
    <source>
        <dbReference type="SAM" id="MobiDB-lite"/>
    </source>
</evidence>
<evidence type="ECO:0000313" key="13">
    <source>
        <dbReference type="Proteomes" id="UP001365128"/>
    </source>
</evidence>
<comment type="function">
    <text evidence="10">Regulates also the sphingolipid metabolism.</text>
</comment>
<dbReference type="PANTHER" id="PTHR14467:SF0">
    <property type="entry name" value="PROTEIN ARV1"/>
    <property type="match status" value="1"/>
</dbReference>
<evidence type="ECO:0000256" key="5">
    <source>
        <dbReference type="ARBA" id="ARBA00022824"/>
    </source>
</evidence>
<keyword evidence="4" id="KW-0812">Transmembrane</keyword>
<dbReference type="InterPro" id="IPR007290">
    <property type="entry name" value="Arv1"/>
</dbReference>
<reference evidence="12 13" key="1">
    <citation type="submission" date="2024-04" db="EMBL/GenBank/DDBJ databases">
        <title>Phyllosticta paracitricarpa is synonymous to the EU quarantine fungus P. citricarpa based on phylogenomic analyses.</title>
        <authorList>
            <consortium name="Lawrence Berkeley National Laboratory"/>
            <person name="Van Ingen-Buijs V.A."/>
            <person name="Van Westerhoven A.C."/>
            <person name="Haridas S."/>
            <person name="Skiadas P."/>
            <person name="Martin F."/>
            <person name="Groenewald J.Z."/>
            <person name="Crous P.W."/>
            <person name="Seidl M.F."/>
        </authorList>
    </citation>
    <scope>NUCLEOTIDE SEQUENCE [LARGE SCALE GENOMIC DNA]</scope>
    <source>
        <strain evidence="12 13">CBS 122670</strain>
    </source>
</reference>
<keyword evidence="9" id="KW-0472">Membrane</keyword>
<feature type="compositionally biased region" description="Low complexity" evidence="11">
    <location>
        <begin position="239"/>
        <end position="258"/>
    </location>
</feature>
<feature type="region of interest" description="Disordered" evidence="11">
    <location>
        <begin position="109"/>
        <end position="131"/>
    </location>
</feature>
<proteinExistence type="inferred from homology"/>
<evidence type="ECO:0000256" key="1">
    <source>
        <dbReference type="ARBA" id="ARBA00004477"/>
    </source>
</evidence>
<keyword evidence="10" id="KW-0333">Golgi apparatus</keyword>
<evidence type="ECO:0000256" key="8">
    <source>
        <dbReference type="ARBA" id="ARBA00023098"/>
    </source>
</evidence>
<evidence type="ECO:0000256" key="9">
    <source>
        <dbReference type="ARBA" id="ARBA00023136"/>
    </source>
</evidence>
<name>A0ABR1MD75_9PEZI</name>
<keyword evidence="3 10" id="KW-0813">Transport</keyword>
<protein>
    <recommendedName>
        <fullName evidence="10">Protein ARV</fullName>
    </recommendedName>
</protein>
<accession>A0ABR1MD75</accession>
<dbReference type="PANTHER" id="PTHR14467">
    <property type="entry name" value="ARV1"/>
    <property type="match status" value="1"/>
</dbReference>
<dbReference type="Proteomes" id="UP001365128">
    <property type="component" value="Unassembled WGS sequence"/>
</dbReference>
<dbReference type="Pfam" id="PF04161">
    <property type="entry name" value="Arv1"/>
    <property type="match status" value="2"/>
</dbReference>
<comment type="function">
    <text evidence="10">Mediator of sterol homeostasis involved in sterol uptake, trafficking and distribution into membranes.</text>
</comment>
<evidence type="ECO:0000256" key="3">
    <source>
        <dbReference type="ARBA" id="ARBA00022448"/>
    </source>
</evidence>
<feature type="compositionally biased region" description="Low complexity" evidence="11">
    <location>
        <begin position="269"/>
        <end position="281"/>
    </location>
</feature>
<keyword evidence="7 10" id="KW-0445">Lipid transport</keyword>
<comment type="similarity">
    <text evidence="2 10">Belongs to the ARV1 family.</text>
</comment>
<evidence type="ECO:0000256" key="4">
    <source>
        <dbReference type="ARBA" id="ARBA00022692"/>
    </source>
</evidence>
<sequence length="406" mass="42758">MPICIECRYPLRTLYTTYSKADDRSLGKGVRLTQCPRCKRFGDKYVEHDFVVLFIDLVLIKPQVYRHLLFNRLGREDDRFDPSIIRLGILLLLFDVYLTWARIEKASPNPFSTASSSPSSPQSSSSTSSSNASDTALLSSQPLVLQYMFFLGLCTAQTLAFHLPIRFLCAHPPRLWLPSIFARWGSSGEETVTVAANNSAGGGGIGGGVLPPATIAALASTSSSSATQQPAGVGAAGQTTVSRAASSPASASGTTTPSHPHHPHHHLRNPSSPSPKFIPLIPHHPHPTPLSTALLVSSCTKLFPLLLIIWDYDLPSSASAVSWAVIVNNVAALEILMDCGYLRAGLLVGVGAAVRAVVGRCVLRSVGVGVGGSGGALGEDVGAFVRAVGMWGRSVVLGLGGRGSGG</sequence>
<keyword evidence="10" id="KW-0746">Sphingolipid metabolism</keyword>